<gene>
    <name evidence="1" type="ORF">KBB96_04975</name>
</gene>
<dbReference type="CDD" id="cd00085">
    <property type="entry name" value="HNHc"/>
    <property type="match status" value="1"/>
</dbReference>
<dbReference type="KEGG" id="lamb:KBB96_04975"/>
<name>A0A975J1E1_9BACT</name>
<dbReference type="InterPro" id="IPR003615">
    <property type="entry name" value="HNH_nuc"/>
</dbReference>
<proteinExistence type="predicted"/>
<dbReference type="EMBL" id="CP073100">
    <property type="protein sequence ID" value="QUE52245.1"/>
    <property type="molecule type" value="Genomic_DNA"/>
</dbReference>
<dbReference type="AlphaFoldDB" id="A0A975J1E1"/>
<dbReference type="Proteomes" id="UP000676169">
    <property type="component" value="Chromosome"/>
</dbReference>
<evidence type="ECO:0000313" key="2">
    <source>
        <dbReference type="Proteomes" id="UP000676169"/>
    </source>
</evidence>
<dbReference type="RefSeq" id="WP_211633006.1">
    <property type="nucleotide sequence ID" value="NZ_CP073100.1"/>
</dbReference>
<accession>A0A975J1E1</accession>
<organism evidence="1 2">
    <name type="scientific">Luteolibacter ambystomatis</name>
    <dbReference type="NCBI Taxonomy" id="2824561"/>
    <lineage>
        <taxon>Bacteria</taxon>
        <taxon>Pseudomonadati</taxon>
        <taxon>Verrucomicrobiota</taxon>
        <taxon>Verrucomicrobiia</taxon>
        <taxon>Verrucomicrobiales</taxon>
        <taxon>Verrucomicrobiaceae</taxon>
        <taxon>Luteolibacter</taxon>
    </lineage>
</organism>
<keyword evidence="2" id="KW-1185">Reference proteome</keyword>
<protein>
    <submittedName>
        <fullName evidence="1">Uncharacterized protein</fullName>
    </submittedName>
</protein>
<sequence length="500" mass="55002">MKKPTRKPTSVVKREVLRRFGGRCALCLAEALSGNISAGPPRTMRPEMAHFQAWSRNKSSGVENLIPLCLDHHERFDKQNQGERVAALLTGILEGRLEVSDSTVERMREEFLKLPNGRSFGELRQEIWTVKAAERLGRSLLVEEAQILCKVGQPSEAWESLRIFFGVFASPNNYREVSDALAVAGEVALAYGDASLGIALFRESESHLITARQSEKIALTSRIRLTRGIANCLLMSTATGNRLLTHSALELAARDARQAAKRDADFVASAANLEALCIVRNALGDRKSGAKPRPKSYVNRLASLDATLQGIDPLGAAYRAVNVGQVLLILGCYPDASDALEAGKSRLEALGEIENATVAAHQQVEALVKGMTGSRASPDFGRVHALLKRCVRLAGNVSNDDRYWRNMIGNLEWLERSQKDSRGEITPWSFDAREAHSPFQLGALLPKRWPVRTTRLRSLIASRGGGVRMSPLPNMQELVDLRGFMKSLVVGSRPRSNGHR</sequence>
<reference evidence="1" key="1">
    <citation type="submission" date="2021-04" db="EMBL/GenBank/DDBJ databases">
        <title>Luteolibacter sp. 32A isolated from the skin of an Anderson's salamander (Ambystoma andersonii).</title>
        <authorList>
            <person name="Spergser J."/>
            <person name="Busse H.-J."/>
        </authorList>
    </citation>
    <scope>NUCLEOTIDE SEQUENCE</scope>
    <source>
        <strain evidence="1">32A</strain>
    </source>
</reference>
<dbReference type="Gene3D" id="1.10.30.50">
    <property type="match status" value="1"/>
</dbReference>
<evidence type="ECO:0000313" key="1">
    <source>
        <dbReference type="EMBL" id="QUE52245.1"/>
    </source>
</evidence>